<evidence type="ECO:0000256" key="1">
    <source>
        <dbReference type="SAM" id="MobiDB-lite"/>
    </source>
</evidence>
<dbReference type="RefSeq" id="XP_044565206.1">
    <property type="nucleotide sequence ID" value="XM_044704367.1"/>
</dbReference>
<dbReference type="InterPro" id="IPR036873">
    <property type="entry name" value="Rhodanese-like_dom_sf"/>
</dbReference>
<dbReference type="InterPro" id="IPR001763">
    <property type="entry name" value="Rhodanese-like_dom"/>
</dbReference>
<feature type="compositionally biased region" description="Low complexity" evidence="1">
    <location>
        <begin position="1"/>
        <end position="16"/>
    </location>
</feature>
<dbReference type="VEuPathDB" id="AmoebaDB:NfTy_026990"/>
<organism evidence="3 4">
    <name type="scientific">Naegleria fowleri</name>
    <name type="common">Brain eating amoeba</name>
    <dbReference type="NCBI Taxonomy" id="5763"/>
    <lineage>
        <taxon>Eukaryota</taxon>
        <taxon>Discoba</taxon>
        <taxon>Heterolobosea</taxon>
        <taxon>Tetramitia</taxon>
        <taxon>Eutetramitia</taxon>
        <taxon>Vahlkampfiidae</taxon>
        <taxon>Naegleria</taxon>
    </lineage>
</organism>
<dbReference type="Proteomes" id="UP000444721">
    <property type="component" value="Unassembled WGS sequence"/>
</dbReference>
<dbReference type="EMBL" id="VFQX01000019">
    <property type="protein sequence ID" value="KAF0980493.1"/>
    <property type="molecule type" value="Genomic_DNA"/>
</dbReference>
<feature type="region of interest" description="Disordered" evidence="1">
    <location>
        <begin position="1"/>
        <end position="28"/>
    </location>
</feature>
<dbReference type="PROSITE" id="PS50206">
    <property type="entry name" value="RHODANESE_3"/>
    <property type="match status" value="1"/>
</dbReference>
<comment type="caution">
    <text evidence="3">The sequence shown here is derived from an EMBL/GenBank/DDBJ whole genome shotgun (WGS) entry which is preliminary data.</text>
</comment>
<accession>A0A6A5BR16</accession>
<sequence length="169" mass="19324">MSTTTSSTFPSNNGNHSNDDHSTQKSSLSTFPLNHSILQSGKISKQELQQLITTTSSTRNEDQQQCDHHSSTASYLLLDVRSHQEVRGHHPLLPTAKHIPINLIYSAFEADDEDFEMEFRFSKPQPNDCIIVYCEHGVRSQMVQQILKEEFGYRHVINYEGSAHDWYSN</sequence>
<reference evidence="3 4" key="1">
    <citation type="journal article" date="2019" name="Sci. Rep.">
        <title>Nanopore sequencing improves the draft genome of the human pathogenic amoeba Naegleria fowleri.</title>
        <authorList>
            <person name="Liechti N."/>
            <person name="Schurch N."/>
            <person name="Bruggmann R."/>
            <person name="Wittwer M."/>
        </authorList>
    </citation>
    <scope>NUCLEOTIDE SEQUENCE [LARGE SCALE GENOMIC DNA]</scope>
    <source>
        <strain evidence="3 4">ATCC 30894</strain>
    </source>
</reference>
<evidence type="ECO:0000259" key="2">
    <source>
        <dbReference type="PROSITE" id="PS50206"/>
    </source>
</evidence>
<dbReference type="OrthoDB" id="566238at2759"/>
<keyword evidence="4" id="KW-1185">Reference proteome</keyword>
<evidence type="ECO:0000313" key="3">
    <source>
        <dbReference type="EMBL" id="KAF0980493.1"/>
    </source>
</evidence>
<dbReference type="AlphaFoldDB" id="A0A6A5BR16"/>
<name>A0A6A5BR16_NAEFO</name>
<dbReference type="OMA" id="GSAHDWY"/>
<protein>
    <recommendedName>
        <fullName evidence="2">Rhodanese domain-containing protein</fullName>
    </recommendedName>
</protein>
<dbReference type="SMART" id="SM00450">
    <property type="entry name" value="RHOD"/>
    <property type="match status" value="1"/>
</dbReference>
<dbReference type="VEuPathDB" id="AmoebaDB:FDP41_013707"/>
<dbReference type="Pfam" id="PF00581">
    <property type="entry name" value="Rhodanese"/>
    <property type="match status" value="1"/>
</dbReference>
<dbReference type="GO" id="GO:0005739">
    <property type="term" value="C:mitochondrion"/>
    <property type="evidence" value="ECO:0007669"/>
    <property type="project" value="TreeGrafter"/>
</dbReference>
<dbReference type="GO" id="GO:0004792">
    <property type="term" value="F:thiosulfate-cyanide sulfurtransferase activity"/>
    <property type="evidence" value="ECO:0007669"/>
    <property type="project" value="TreeGrafter"/>
</dbReference>
<proteinExistence type="predicted"/>
<dbReference type="Gene3D" id="3.40.250.10">
    <property type="entry name" value="Rhodanese-like domain"/>
    <property type="match status" value="1"/>
</dbReference>
<feature type="domain" description="Rhodanese" evidence="2">
    <location>
        <begin position="71"/>
        <end position="168"/>
    </location>
</feature>
<dbReference type="GeneID" id="68120922"/>
<dbReference type="PANTHER" id="PTHR44086:SF10">
    <property type="entry name" value="THIOSULFATE SULFURTRANSFERASE_RHODANESE-LIKE DOMAIN-CONTAINING PROTEIN 3"/>
    <property type="match status" value="1"/>
</dbReference>
<evidence type="ECO:0000313" key="4">
    <source>
        <dbReference type="Proteomes" id="UP000444721"/>
    </source>
</evidence>
<dbReference type="SUPFAM" id="SSF52821">
    <property type="entry name" value="Rhodanese/Cell cycle control phosphatase"/>
    <property type="match status" value="1"/>
</dbReference>
<gene>
    <name evidence="3" type="ORF">FDP41_013707</name>
</gene>
<dbReference type="VEuPathDB" id="AmoebaDB:NF0043930"/>
<dbReference type="PANTHER" id="PTHR44086">
    <property type="entry name" value="THIOSULFATE SULFURTRANSFERASE RDL2, MITOCHONDRIAL-RELATED"/>
    <property type="match status" value="1"/>
</dbReference>